<dbReference type="AlphaFoldDB" id="D2VAD3"/>
<gene>
    <name evidence="1" type="ORF">NAEGRDRAFT_79204</name>
</gene>
<protein>
    <submittedName>
        <fullName evidence="1">Uncharacterized protein</fullName>
    </submittedName>
</protein>
<sequence length="451" mass="50917">MMVSSVAAIGSDHRNKQHCCSIKLIITITLLIVIKYFTSGVESALDDSWNQRYGNSARSRHSHYFTNHAEWTRKFKNTFDSIEIESLLMDPNRGEMVVLGSKDETQQRLIYIGNENGTYSESESFIDYKSWSRPTVGFLNAVVDANYGNYFIVRQCRATKEYGILKISRQSILCIFRISQVINDLMTVSDNTLLIALDDVVLTIDSNAGSVKWIINRPNQFKMFSQFLLDFRSVDGYVTSRDYLVKFNSINGQIVQSVDFSKQHISFPLLGMTSLDNYLIVLSQNTTGDNLEFSIMDKKTTTITSTDSYKLTFQKQGMRNCSNAFAFNNSDKFGIVCSVEYPTKGSFIYVAQIFQVVTEGSHSEIHVTNQKVVQGTRCSLSISTLQHGYFGIPCSNGLIILQTDSVGEITLKNSNVEFNERTQLIGAFHNQYYLISINGDSIYAVNGVYPK</sequence>
<dbReference type="GeneID" id="8859549"/>
<name>D2VAD3_NAEGR</name>
<accession>D2VAD3</accession>
<keyword evidence="2" id="KW-1185">Reference proteome</keyword>
<dbReference type="RefSeq" id="XP_002679154.1">
    <property type="nucleotide sequence ID" value="XM_002679108.1"/>
</dbReference>
<dbReference type="VEuPathDB" id="AmoebaDB:NAEGRDRAFT_79204"/>
<dbReference type="KEGG" id="ngr:NAEGRDRAFT_79204"/>
<dbReference type="Proteomes" id="UP000006671">
    <property type="component" value="Unassembled WGS sequence"/>
</dbReference>
<dbReference type="InParanoid" id="D2VAD3"/>
<dbReference type="EMBL" id="GG738859">
    <property type="protein sequence ID" value="EFC46410.1"/>
    <property type="molecule type" value="Genomic_DNA"/>
</dbReference>
<reference evidence="1 2" key="1">
    <citation type="journal article" date="2010" name="Cell">
        <title>The genome of Naegleria gruberi illuminates early eukaryotic versatility.</title>
        <authorList>
            <person name="Fritz-Laylin L.K."/>
            <person name="Prochnik S.E."/>
            <person name="Ginger M.L."/>
            <person name="Dacks J.B."/>
            <person name="Carpenter M.L."/>
            <person name="Field M.C."/>
            <person name="Kuo A."/>
            <person name="Paredez A."/>
            <person name="Chapman J."/>
            <person name="Pham J."/>
            <person name="Shu S."/>
            <person name="Neupane R."/>
            <person name="Cipriano M."/>
            <person name="Mancuso J."/>
            <person name="Tu H."/>
            <person name="Salamov A."/>
            <person name="Lindquist E."/>
            <person name="Shapiro H."/>
            <person name="Lucas S."/>
            <person name="Grigoriev I.V."/>
            <person name="Cande W.Z."/>
            <person name="Fulton C."/>
            <person name="Rokhsar D.S."/>
            <person name="Dawson S.C."/>
        </authorList>
    </citation>
    <scope>NUCLEOTIDE SEQUENCE [LARGE SCALE GENOMIC DNA]</scope>
    <source>
        <strain evidence="1 2">NEG-M</strain>
    </source>
</reference>
<organism evidence="2">
    <name type="scientific">Naegleria gruberi</name>
    <name type="common">Amoeba</name>
    <dbReference type="NCBI Taxonomy" id="5762"/>
    <lineage>
        <taxon>Eukaryota</taxon>
        <taxon>Discoba</taxon>
        <taxon>Heterolobosea</taxon>
        <taxon>Tetramitia</taxon>
        <taxon>Eutetramitia</taxon>
        <taxon>Vahlkampfiidae</taxon>
        <taxon>Naegleria</taxon>
    </lineage>
</organism>
<evidence type="ECO:0000313" key="2">
    <source>
        <dbReference type="Proteomes" id="UP000006671"/>
    </source>
</evidence>
<proteinExistence type="predicted"/>
<evidence type="ECO:0000313" key="1">
    <source>
        <dbReference type="EMBL" id="EFC46410.1"/>
    </source>
</evidence>